<dbReference type="InterPro" id="IPR000498">
    <property type="entry name" value="OmpA-like_TM_dom"/>
</dbReference>
<keyword evidence="2" id="KW-0626">Porin</keyword>
<feature type="domain" description="Outer membrane protein OmpA-like transmembrane" evidence="4">
    <location>
        <begin position="24"/>
        <end position="170"/>
    </location>
</feature>
<sequence length="203" mass="22250">MTKFYLPFLLLAMPFQTNAYEKINDLMLNVKIGKANLSAVNSVENLEGTILGLGITFQTNEYTGSAHTLIGFEMGMEQFSESGEAVDFAGSKMQSDVVLNTFSLSPVFTYIPMQNIQLYGKAGLGFAFGTIQGSNPLHSGSIDMYSHGASLGFGVGVRYQIKRILLGIEYTKQDFTSTFFSAQTQFNGKGRINSLMLSASYQF</sequence>
<evidence type="ECO:0000259" key="4">
    <source>
        <dbReference type="Pfam" id="PF01389"/>
    </source>
</evidence>
<dbReference type="InterPro" id="IPR011250">
    <property type="entry name" value="OMP/PagP_B-barrel"/>
</dbReference>
<evidence type="ECO:0000256" key="2">
    <source>
        <dbReference type="ARBA" id="ARBA00023114"/>
    </source>
</evidence>
<protein>
    <recommendedName>
        <fullName evidence="4">Outer membrane protein OmpA-like transmembrane domain-containing protein</fullName>
    </recommendedName>
</protein>
<dbReference type="Pfam" id="PF01389">
    <property type="entry name" value="OmpA_membrane"/>
    <property type="match status" value="1"/>
</dbReference>
<comment type="similarity">
    <text evidence="1">Belongs to the outer membrane OOP (TC 1.B.6) superfamily. OmpA family.</text>
</comment>
<dbReference type="Proteomes" id="UP001156690">
    <property type="component" value="Unassembled WGS sequence"/>
</dbReference>
<dbReference type="EMBL" id="BSNX01000075">
    <property type="protein sequence ID" value="GLQ75736.1"/>
    <property type="molecule type" value="Genomic_DNA"/>
</dbReference>
<feature type="signal peptide" evidence="3">
    <location>
        <begin position="1"/>
        <end position="19"/>
    </location>
</feature>
<evidence type="ECO:0000256" key="3">
    <source>
        <dbReference type="SAM" id="SignalP"/>
    </source>
</evidence>
<name>A0AAV5P0H8_9VIBR</name>
<dbReference type="Gene3D" id="2.40.160.20">
    <property type="match status" value="1"/>
</dbReference>
<dbReference type="SUPFAM" id="SSF56925">
    <property type="entry name" value="OMPA-like"/>
    <property type="match status" value="1"/>
</dbReference>
<gene>
    <name evidence="5" type="ORF">GCM10007932_50990</name>
</gene>
<comment type="caution">
    <text evidence="5">The sequence shown here is derived from an EMBL/GenBank/DDBJ whole genome shotgun (WGS) entry which is preliminary data.</text>
</comment>
<evidence type="ECO:0000313" key="6">
    <source>
        <dbReference type="Proteomes" id="UP001156690"/>
    </source>
</evidence>
<evidence type="ECO:0000313" key="5">
    <source>
        <dbReference type="EMBL" id="GLQ75736.1"/>
    </source>
</evidence>
<accession>A0AAV5P0H8</accession>
<keyword evidence="2" id="KW-0813">Transport</keyword>
<keyword evidence="2" id="KW-0406">Ion transport</keyword>
<keyword evidence="2" id="KW-0812">Transmembrane</keyword>
<dbReference type="AlphaFoldDB" id="A0AAV5P0H8"/>
<evidence type="ECO:0000256" key="1">
    <source>
        <dbReference type="ARBA" id="ARBA00005710"/>
    </source>
</evidence>
<proteinExistence type="inferred from homology"/>
<organism evidence="5 6">
    <name type="scientific">Vibrio penaeicida</name>
    <dbReference type="NCBI Taxonomy" id="104609"/>
    <lineage>
        <taxon>Bacteria</taxon>
        <taxon>Pseudomonadati</taxon>
        <taxon>Pseudomonadota</taxon>
        <taxon>Gammaproteobacteria</taxon>
        <taxon>Vibrionales</taxon>
        <taxon>Vibrionaceae</taxon>
        <taxon>Vibrio</taxon>
    </lineage>
</organism>
<keyword evidence="6" id="KW-1185">Reference proteome</keyword>
<reference evidence="6" key="1">
    <citation type="journal article" date="2019" name="Int. J. Syst. Evol. Microbiol.">
        <title>The Global Catalogue of Microorganisms (GCM) 10K type strain sequencing project: providing services to taxonomists for standard genome sequencing and annotation.</title>
        <authorList>
            <consortium name="The Broad Institute Genomics Platform"/>
            <consortium name="The Broad Institute Genome Sequencing Center for Infectious Disease"/>
            <person name="Wu L."/>
            <person name="Ma J."/>
        </authorList>
    </citation>
    <scope>NUCLEOTIDE SEQUENCE [LARGE SCALE GENOMIC DNA]</scope>
    <source>
        <strain evidence="6">NBRC 15640</strain>
    </source>
</reference>
<keyword evidence="3" id="KW-0732">Signal</keyword>
<feature type="chain" id="PRO_5043753027" description="Outer membrane protein OmpA-like transmembrane domain-containing protein" evidence="3">
    <location>
        <begin position="20"/>
        <end position="203"/>
    </location>
</feature>
<dbReference type="RefSeq" id="WP_126606480.1">
    <property type="nucleotide sequence ID" value="NZ_AP025145.1"/>
</dbReference>